<feature type="domain" description="HTH araC/xylS-type" evidence="11">
    <location>
        <begin position="436"/>
        <end position="535"/>
    </location>
</feature>
<dbReference type="InterPro" id="IPR001789">
    <property type="entry name" value="Sig_transdc_resp-reg_receiver"/>
</dbReference>
<comment type="function">
    <text evidence="9">May play the central regulatory role in sporulation. It may be an element of the effector pathway responsible for the activation of sporulation genes in response to nutritional stress. Spo0A may act in concert with spo0H (a sigma factor) to control the expression of some genes that are critical to the sporulation process.</text>
</comment>
<dbReference type="SUPFAM" id="SSF46689">
    <property type="entry name" value="Homeodomain-like"/>
    <property type="match status" value="2"/>
</dbReference>
<evidence type="ECO:0000259" key="11">
    <source>
        <dbReference type="PROSITE" id="PS01124"/>
    </source>
</evidence>
<evidence type="ECO:0000313" key="13">
    <source>
        <dbReference type="EMBL" id="SHJ19702.1"/>
    </source>
</evidence>
<dbReference type="SUPFAM" id="SSF52172">
    <property type="entry name" value="CheY-like"/>
    <property type="match status" value="1"/>
</dbReference>
<dbReference type="PANTHER" id="PTHR42713">
    <property type="entry name" value="HISTIDINE KINASE-RELATED"/>
    <property type="match status" value="1"/>
</dbReference>
<keyword evidence="4 10" id="KW-0597">Phosphoprotein</keyword>
<name>A0A1M6HBX2_9FIRM</name>
<evidence type="ECO:0000313" key="14">
    <source>
        <dbReference type="Proteomes" id="UP000324781"/>
    </source>
</evidence>
<dbReference type="Proteomes" id="UP000324781">
    <property type="component" value="Unassembled WGS sequence"/>
</dbReference>
<evidence type="ECO:0000256" key="1">
    <source>
        <dbReference type="ARBA" id="ARBA00004496"/>
    </source>
</evidence>
<reference evidence="13 14" key="1">
    <citation type="submission" date="2016-11" db="EMBL/GenBank/DDBJ databases">
        <authorList>
            <person name="Varghese N."/>
            <person name="Submissions S."/>
        </authorList>
    </citation>
    <scope>NUCLEOTIDE SEQUENCE [LARGE SCALE GENOMIC DNA]</scope>
    <source>
        <strain evidence="13 14">DSM 19027</strain>
    </source>
</reference>
<dbReference type="GO" id="GO:0000160">
    <property type="term" value="P:phosphorelay signal transduction system"/>
    <property type="evidence" value="ECO:0007669"/>
    <property type="project" value="UniProtKB-KW"/>
</dbReference>
<keyword evidence="14" id="KW-1185">Reference proteome</keyword>
<dbReference type="GO" id="GO:0003700">
    <property type="term" value="F:DNA-binding transcription factor activity"/>
    <property type="evidence" value="ECO:0007669"/>
    <property type="project" value="InterPro"/>
</dbReference>
<dbReference type="Gene3D" id="3.40.50.2300">
    <property type="match status" value="1"/>
</dbReference>
<keyword evidence="8" id="KW-0804">Transcription</keyword>
<keyword evidence="5" id="KW-0902">Two-component regulatory system</keyword>
<evidence type="ECO:0000256" key="8">
    <source>
        <dbReference type="ARBA" id="ARBA00023163"/>
    </source>
</evidence>
<evidence type="ECO:0000259" key="12">
    <source>
        <dbReference type="PROSITE" id="PS50110"/>
    </source>
</evidence>
<keyword evidence="7" id="KW-0238">DNA-binding</keyword>
<accession>A0A1M6HBX2</accession>
<dbReference type="SMART" id="SM00342">
    <property type="entry name" value="HTH_ARAC"/>
    <property type="match status" value="1"/>
</dbReference>
<dbReference type="CDD" id="cd17536">
    <property type="entry name" value="REC_YesN-like"/>
    <property type="match status" value="1"/>
</dbReference>
<keyword evidence="6" id="KW-0805">Transcription regulation</keyword>
<protein>
    <recommendedName>
        <fullName evidence="2">Stage 0 sporulation protein A homolog</fullName>
    </recommendedName>
</protein>
<dbReference type="InterPro" id="IPR018060">
    <property type="entry name" value="HTH_AraC"/>
</dbReference>
<feature type="modified residue" description="4-aspartylphosphate" evidence="10">
    <location>
        <position position="55"/>
    </location>
</feature>
<dbReference type="InterPro" id="IPR018062">
    <property type="entry name" value="HTH_AraC-typ_CS"/>
</dbReference>
<sequence>MFKVFLVEDENVVREGIRRNIQWEQYGFHYTGDASDGELALPMIREIQPDLLITDIKMPFMDGLTLIKLVRDELPRTKIVIISGYDDFTYAQQAIRMGVDQYLLKPITKDKLVGILAELHKKMMEERQQQEYIEHFRREAQEYENFSRRRFFERIVTGALSESEIINTAESMNIDICAPFYNIVLFSLSSAEYDGSMPESYTDDLAAVQDEVTKLFIGRSDLILFRWNITTYAVLVKGSQDEIESKTINCIKSIRDRCTAAGNDVGWYIARGTPVPRLSALPACFAEASRILAYRYICPEEHILTEASIRNLRKNNDFQAGTYGKEIDLEHIRKFLSSGTEQEIDDFIEQVLQNVGERVVSTALLCRYMAMTVYFAAVKYLDLIGSSMDTIWSADFWPNDSISTAEEVRNYARQVIKRTIVLRDCESTRQQHVLLKQAMDFINQNYSDPSISLDKVAKSVNISPNYLSAVFSQEVGQTLTEYITSRRIHEAKNMLRNTDLRLSEIAFAVGYKDPHYFSFVFKKVSGCTPSEYRRGTGSEH</sequence>
<dbReference type="PROSITE" id="PS00041">
    <property type="entry name" value="HTH_ARAC_FAMILY_1"/>
    <property type="match status" value="1"/>
</dbReference>
<dbReference type="PROSITE" id="PS01124">
    <property type="entry name" value="HTH_ARAC_FAMILY_2"/>
    <property type="match status" value="1"/>
</dbReference>
<evidence type="ECO:0000256" key="9">
    <source>
        <dbReference type="ARBA" id="ARBA00024867"/>
    </source>
</evidence>
<dbReference type="Pfam" id="PF00072">
    <property type="entry name" value="Response_reg"/>
    <property type="match status" value="1"/>
</dbReference>
<dbReference type="AlphaFoldDB" id="A0A1M6HBX2"/>
<evidence type="ECO:0000256" key="2">
    <source>
        <dbReference type="ARBA" id="ARBA00018672"/>
    </source>
</evidence>
<keyword evidence="3" id="KW-0963">Cytoplasm</keyword>
<dbReference type="InterPro" id="IPR020449">
    <property type="entry name" value="Tscrpt_reg_AraC-type_HTH"/>
</dbReference>
<dbReference type="PROSITE" id="PS50110">
    <property type="entry name" value="RESPONSE_REGULATORY"/>
    <property type="match status" value="1"/>
</dbReference>
<evidence type="ECO:0000256" key="4">
    <source>
        <dbReference type="ARBA" id="ARBA00022553"/>
    </source>
</evidence>
<dbReference type="InterPro" id="IPR009057">
    <property type="entry name" value="Homeodomain-like_sf"/>
</dbReference>
<dbReference type="Gene3D" id="1.10.10.60">
    <property type="entry name" value="Homeodomain-like"/>
    <property type="match status" value="2"/>
</dbReference>
<comment type="subcellular location">
    <subcellularLocation>
        <location evidence="1">Cytoplasm</location>
    </subcellularLocation>
</comment>
<dbReference type="RefSeq" id="WP_188118459.1">
    <property type="nucleotide sequence ID" value="NZ_FQZP01000031.1"/>
</dbReference>
<feature type="domain" description="Response regulatory" evidence="12">
    <location>
        <begin position="3"/>
        <end position="120"/>
    </location>
</feature>
<organism evidence="13 14">
    <name type="scientific">Thermoclostridium caenicola</name>
    <dbReference type="NCBI Taxonomy" id="659425"/>
    <lineage>
        <taxon>Bacteria</taxon>
        <taxon>Bacillati</taxon>
        <taxon>Bacillota</taxon>
        <taxon>Clostridia</taxon>
        <taxon>Eubacteriales</taxon>
        <taxon>Oscillospiraceae</taxon>
        <taxon>Thermoclostridium</taxon>
    </lineage>
</organism>
<dbReference type="PANTHER" id="PTHR42713:SF3">
    <property type="entry name" value="TRANSCRIPTIONAL REGULATORY PROTEIN HPTR"/>
    <property type="match status" value="1"/>
</dbReference>
<evidence type="ECO:0000256" key="5">
    <source>
        <dbReference type="ARBA" id="ARBA00023012"/>
    </source>
</evidence>
<evidence type="ECO:0000256" key="6">
    <source>
        <dbReference type="ARBA" id="ARBA00023015"/>
    </source>
</evidence>
<dbReference type="PRINTS" id="PR00032">
    <property type="entry name" value="HTHARAC"/>
</dbReference>
<gene>
    <name evidence="13" type="ORF">SAMN05444373_103114</name>
</gene>
<dbReference type="InterPro" id="IPR051552">
    <property type="entry name" value="HptR"/>
</dbReference>
<dbReference type="GO" id="GO:0005737">
    <property type="term" value="C:cytoplasm"/>
    <property type="evidence" value="ECO:0007669"/>
    <property type="project" value="UniProtKB-SubCell"/>
</dbReference>
<evidence type="ECO:0000256" key="3">
    <source>
        <dbReference type="ARBA" id="ARBA00022490"/>
    </source>
</evidence>
<dbReference type="GO" id="GO:0043565">
    <property type="term" value="F:sequence-specific DNA binding"/>
    <property type="evidence" value="ECO:0007669"/>
    <property type="project" value="InterPro"/>
</dbReference>
<dbReference type="Pfam" id="PF12833">
    <property type="entry name" value="HTH_18"/>
    <property type="match status" value="1"/>
</dbReference>
<dbReference type="InterPro" id="IPR011006">
    <property type="entry name" value="CheY-like_superfamily"/>
</dbReference>
<dbReference type="EMBL" id="FQZP01000031">
    <property type="protein sequence ID" value="SHJ19702.1"/>
    <property type="molecule type" value="Genomic_DNA"/>
</dbReference>
<evidence type="ECO:0000256" key="7">
    <source>
        <dbReference type="ARBA" id="ARBA00023125"/>
    </source>
</evidence>
<evidence type="ECO:0000256" key="10">
    <source>
        <dbReference type="PROSITE-ProRule" id="PRU00169"/>
    </source>
</evidence>
<proteinExistence type="predicted"/>
<dbReference type="SMART" id="SM00448">
    <property type="entry name" value="REC"/>
    <property type="match status" value="1"/>
</dbReference>